<evidence type="ECO:0000256" key="5">
    <source>
        <dbReference type="ARBA" id="ARBA00023040"/>
    </source>
</evidence>
<feature type="transmembrane region" description="Helical" evidence="10">
    <location>
        <begin position="169"/>
        <end position="188"/>
    </location>
</feature>
<feature type="transmembrane region" description="Helical" evidence="10">
    <location>
        <begin position="126"/>
        <end position="149"/>
    </location>
</feature>
<evidence type="ECO:0000256" key="6">
    <source>
        <dbReference type="ARBA" id="ARBA00023136"/>
    </source>
</evidence>
<accession>A0ABD2J2D7</accession>
<evidence type="ECO:0000256" key="10">
    <source>
        <dbReference type="SAM" id="Phobius"/>
    </source>
</evidence>
<evidence type="ECO:0000256" key="2">
    <source>
        <dbReference type="ARBA" id="ARBA00022475"/>
    </source>
</evidence>
<comment type="caution">
    <text evidence="12">The sequence shown here is derived from an EMBL/GenBank/DDBJ whole genome shotgun (WGS) entry which is preliminary data.</text>
</comment>
<organism evidence="12 13">
    <name type="scientific">Heterodera trifolii</name>
    <dbReference type="NCBI Taxonomy" id="157864"/>
    <lineage>
        <taxon>Eukaryota</taxon>
        <taxon>Metazoa</taxon>
        <taxon>Ecdysozoa</taxon>
        <taxon>Nematoda</taxon>
        <taxon>Chromadorea</taxon>
        <taxon>Rhabditida</taxon>
        <taxon>Tylenchina</taxon>
        <taxon>Tylenchomorpha</taxon>
        <taxon>Tylenchoidea</taxon>
        <taxon>Heteroderidae</taxon>
        <taxon>Heteroderinae</taxon>
        <taxon>Heterodera</taxon>
    </lineage>
</organism>
<evidence type="ECO:0000256" key="1">
    <source>
        <dbReference type="ARBA" id="ARBA00004651"/>
    </source>
</evidence>
<keyword evidence="13" id="KW-1185">Reference proteome</keyword>
<dbReference type="SUPFAM" id="SSF81321">
    <property type="entry name" value="Family A G protein-coupled receptor-like"/>
    <property type="match status" value="1"/>
</dbReference>
<feature type="domain" description="G-protein coupled receptors family 1 profile" evidence="11">
    <location>
        <begin position="99"/>
        <end position="185"/>
    </location>
</feature>
<dbReference type="PROSITE" id="PS50262">
    <property type="entry name" value="G_PROTEIN_RECEP_F1_2"/>
    <property type="match status" value="1"/>
</dbReference>
<proteinExistence type="predicted"/>
<gene>
    <name evidence="12" type="ORF">niasHT_036768</name>
</gene>
<feature type="compositionally biased region" description="Basic and acidic residues" evidence="9">
    <location>
        <begin position="67"/>
        <end position="82"/>
    </location>
</feature>
<evidence type="ECO:0000259" key="11">
    <source>
        <dbReference type="PROSITE" id="PS50262"/>
    </source>
</evidence>
<feature type="compositionally biased region" description="Basic and acidic residues" evidence="9">
    <location>
        <begin position="1"/>
        <end position="16"/>
    </location>
</feature>
<keyword evidence="4 10" id="KW-1133">Transmembrane helix</keyword>
<evidence type="ECO:0000256" key="3">
    <source>
        <dbReference type="ARBA" id="ARBA00022692"/>
    </source>
</evidence>
<evidence type="ECO:0000313" key="12">
    <source>
        <dbReference type="EMBL" id="KAL3083775.1"/>
    </source>
</evidence>
<dbReference type="GO" id="GO:0004930">
    <property type="term" value="F:G protein-coupled receptor activity"/>
    <property type="evidence" value="ECO:0007669"/>
    <property type="project" value="UniProtKB-KW"/>
</dbReference>
<dbReference type="EMBL" id="JBICBT010001093">
    <property type="protein sequence ID" value="KAL3083775.1"/>
    <property type="molecule type" value="Genomic_DNA"/>
</dbReference>
<dbReference type="Proteomes" id="UP001620626">
    <property type="component" value="Unassembled WGS sequence"/>
</dbReference>
<dbReference type="InterPro" id="IPR000276">
    <property type="entry name" value="GPCR_Rhodpsn"/>
</dbReference>
<comment type="subcellular location">
    <subcellularLocation>
        <location evidence="1">Cell membrane</location>
        <topology evidence="1">Multi-pass membrane protein</topology>
    </subcellularLocation>
</comment>
<dbReference type="PRINTS" id="PR00237">
    <property type="entry name" value="GPCRRHODOPSN"/>
</dbReference>
<keyword evidence="5" id="KW-0297">G-protein coupled receptor</keyword>
<keyword evidence="6 10" id="KW-0472">Membrane</keyword>
<evidence type="ECO:0000313" key="13">
    <source>
        <dbReference type="Proteomes" id="UP001620626"/>
    </source>
</evidence>
<dbReference type="InterPro" id="IPR017452">
    <property type="entry name" value="GPCR_Rhodpsn_7TM"/>
</dbReference>
<feature type="compositionally biased region" description="Low complexity" evidence="9">
    <location>
        <begin position="24"/>
        <end position="44"/>
    </location>
</feature>
<protein>
    <recommendedName>
        <fullName evidence="11">G-protein coupled receptors family 1 profile domain-containing protein</fullName>
    </recommendedName>
</protein>
<dbReference type="PANTHER" id="PTHR24248">
    <property type="entry name" value="ADRENERGIC RECEPTOR-RELATED G-PROTEIN COUPLED RECEPTOR"/>
    <property type="match status" value="1"/>
</dbReference>
<reference evidence="12 13" key="1">
    <citation type="submission" date="2024-10" db="EMBL/GenBank/DDBJ databases">
        <authorList>
            <person name="Kim D."/>
        </authorList>
    </citation>
    <scope>NUCLEOTIDE SEQUENCE [LARGE SCALE GENOMIC DNA]</scope>
    <source>
        <strain evidence="12">BH-2024</strain>
    </source>
</reference>
<evidence type="ECO:0000256" key="9">
    <source>
        <dbReference type="SAM" id="MobiDB-lite"/>
    </source>
</evidence>
<dbReference type="PANTHER" id="PTHR24248:SF185">
    <property type="entry name" value="DOPAMINE RECEPTOR 2"/>
    <property type="match status" value="1"/>
</dbReference>
<keyword evidence="2" id="KW-1003">Cell membrane</keyword>
<evidence type="ECO:0000256" key="4">
    <source>
        <dbReference type="ARBA" id="ARBA00022989"/>
    </source>
</evidence>
<evidence type="ECO:0000256" key="8">
    <source>
        <dbReference type="ARBA" id="ARBA00023224"/>
    </source>
</evidence>
<sequence>MDSERTGGESSGETRPDLLFGLHSSRSFSSTTSDSSQDASRRTSLLPAHGQVPTLTVTRGSIWDDAAGDRGQPKGEETEKTPRSAHMSFLEHRADGRKPSRLLHSVFAPISALNRRRKRTKAERRALKAFRTITFIVGLFAILWSPYYVVATVYGFCRGQCIPSILYNVSYYMCYLNSSLNPFAYALANRQFRLAFVRILKGNLHQF</sequence>
<dbReference type="Pfam" id="PF00001">
    <property type="entry name" value="7tm_1"/>
    <property type="match status" value="1"/>
</dbReference>
<keyword evidence="3 10" id="KW-0812">Transmembrane</keyword>
<feature type="region of interest" description="Disordered" evidence="9">
    <location>
        <begin position="1"/>
        <end position="85"/>
    </location>
</feature>
<dbReference type="AlphaFoldDB" id="A0ABD2J2D7"/>
<dbReference type="Gene3D" id="1.20.1070.10">
    <property type="entry name" value="Rhodopsin 7-helix transmembrane proteins"/>
    <property type="match status" value="1"/>
</dbReference>
<keyword evidence="7" id="KW-0675">Receptor</keyword>
<evidence type="ECO:0000256" key="7">
    <source>
        <dbReference type="ARBA" id="ARBA00023170"/>
    </source>
</evidence>
<keyword evidence="8" id="KW-0807">Transducer</keyword>
<dbReference type="GO" id="GO:0005886">
    <property type="term" value="C:plasma membrane"/>
    <property type="evidence" value="ECO:0007669"/>
    <property type="project" value="UniProtKB-SubCell"/>
</dbReference>
<name>A0ABD2J2D7_9BILA</name>